<evidence type="ECO:0000256" key="2">
    <source>
        <dbReference type="ARBA" id="ARBA00023015"/>
    </source>
</evidence>
<evidence type="ECO:0000256" key="4">
    <source>
        <dbReference type="ARBA" id="ARBA00023163"/>
    </source>
</evidence>
<feature type="domain" description="HTH lysR-type" evidence="5">
    <location>
        <begin position="3"/>
        <end position="61"/>
    </location>
</feature>
<dbReference type="EMBL" id="NBIM01000004">
    <property type="protein sequence ID" value="OXY81301.1"/>
    <property type="molecule type" value="Genomic_DNA"/>
</dbReference>
<evidence type="ECO:0000313" key="6">
    <source>
        <dbReference type="EMBL" id="OXY81301.1"/>
    </source>
</evidence>
<dbReference type="PRINTS" id="PR00039">
    <property type="entry name" value="HTHLYSR"/>
</dbReference>
<evidence type="ECO:0000256" key="1">
    <source>
        <dbReference type="ARBA" id="ARBA00009437"/>
    </source>
</evidence>
<dbReference type="Gene3D" id="3.40.190.10">
    <property type="entry name" value="Periplasmic binding protein-like II"/>
    <property type="match status" value="2"/>
</dbReference>
<dbReference type="GO" id="GO:0032993">
    <property type="term" value="C:protein-DNA complex"/>
    <property type="evidence" value="ECO:0007669"/>
    <property type="project" value="TreeGrafter"/>
</dbReference>
<protein>
    <submittedName>
        <fullName evidence="6">LysR family transcriptional regulator</fullName>
    </submittedName>
</protein>
<evidence type="ECO:0000259" key="5">
    <source>
        <dbReference type="PROSITE" id="PS50931"/>
    </source>
</evidence>
<keyword evidence="3" id="KW-0238">DNA-binding</keyword>
<comment type="caution">
    <text evidence="6">The sequence shown here is derived from an EMBL/GenBank/DDBJ whole genome shotgun (WGS) entry which is preliminary data.</text>
</comment>
<keyword evidence="7" id="KW-1185">Reference proteome</keyword>
<dbReference type="Pfam" id="PF00126">
    <property type="entry name" value="HTH_1"/>
    <property type="match status" value="1"/>
</dbReference>
<dbReference type="Pfam" id="PF03466">
    <property type="entry name" value="LysR_substrate"/>
    <property type="match status" value="1"/>
</dbReference>
<dbReference type="InterPro" id="IPR036388">
    <property type="entry name" value="WH-like_DNA-bd_sf"/>
</dbReference>
<dbReference type="RefSeq" id="WP_094201137.1">
    <property type="nucleotide sequence ID" value="NZ_NBIM01000004.1"/>
</dbReference>
<dbReference type="Proteomes" id="UP000242757">
    <property type="component" value="Unassembled WGS sequence"/>
</dbReference>
<gene>
    <name evidence="6" type="ORF">B6S08_12470</name>
</gene>
<dbReference type="SUPFAM" id="SSF53850">
    <property type="entry name" value="Periplasmic binding protein-like II"/>
    <property type="match status" value="1"/>
</dbReference>
<sequence>MRFTLKQLRYFVVAGELSSVTRAAQELHVSQPSISSAILHLEEVTGLQLFVRHHAQGLSLTPSGRQFIVKAKQLLGQADGLAHYASTLGQDVAGQLRIVGFPTFTPILVPGLIRRFNQMYPAVNVQCDEKSQQDVIQGLHDGRYELALTYDLQIPAHIEFEPLMEFPPYAVMSQDHPLASRDEVSLQELAEHPMVVLDWPMSREYFFSLFLSQGVEPNFAFQAKSMDMVRGLVANGFGYSLFNVPLINMLALDGRRLAHVPVTGELRPLRMGVARLAQFRLTPAAEAFIAELTKEAKQLSETVFTDSRFYRSLK</sequence>
<dbReference type="GO" id="GO:0003677">
    <property type="term" value="F:DNA binding"/>
    <property type="evidence" value="ECO:0007669"/>
    <property type="project" value="UniProtKB-KW"/>
</dbReference>
<accession>A0A233RD37</accession>
<reference evidence="6 7" key="1">
    <citation type="submission" date="2017-08" db="EMBL/GenBank/DDBJ databases">
        <title>A Genome Sequence of Oceanimonas doudoroffii ATCC 27123T.</title>
        <authorList>
            <person name="Brennan M.A."/>
            <person name="Maclea K.S."/>
            <person name="Mcclelland W.D."/>
            <person name="Trachtenberg A.M."/>
        </authorList>
    </citation>
    <scope>NUCLEOTIDE SEQUENCE [LARGE SCALE GENOMIC DNA]</scope>
    <source>
        <strain evidence="6 7">ATCC 27123</strain>
    </source>
</reference>
<dbReference type="AlphaFoldDB" id="A0A233RD37"/>
<evidence type="ECO:0000256" key="3">
    <source>
        <dbReference type="ARBA" id="ARBA00023125"/>
    </source>
</evidence>
<dbReference type="PANTHER" id="PTHR30346">
    <property type="entry name" value="TRANSCRIPTIONAL DUAL REGULATOR HCAR-RELATED"/>
    <property type="match status" value="1"/>
</dbReference>
<dbReference type="CDD" id="cd08412">
    <property type="entry name" value="PBP2_PAO1_like"/>
    <property type="match status" value="1"/>
</dbReference>
<dbReference type="GO" id="GO:0003700">
    <property type="term" value="F:DNA-binding transcription factor activity"/>
    <property type="evidence" value="ECO:0007669"/>
    <property type="project" value="InterPro"/>
</dbReference>
<dbReference type="OrthoDB" id="8437302at2"/>
<keyword evidence="2" id="KW-0805">Transcription regulation</keyword>
<dbReference type="FunFam" id="1.10.10.10:FF:000001">
    <property type="entry name" value="LysR family transcriptional regulator"/>
    <property type="match status" value="1"/>
</dbReference>
<dbReference type="SUPFAM" id="SSF46785">
    <property type="entry name" value="Winged helix' DNA-binding domain"/>
    <property type="match status" value="1"/>
</dbReference>
<organism evidence="6 7">
    <name type="scientific">Oceanimonas doudoroffii</name>
    <dbReference type="NCBI Taxonomy" id="84158"/>
    <lineage>
        <taxon>Bacteria</taxon>
        <taxon>Pseudomonadati</taxon>
        <taxon>Pseudomonadota</taxon>
        <taxon>Gammaproteobacteria</taxon>
        <taxon>Aeromonadales</taxon>
        <taxon>Aeromonadaceae</taxon>
        <taxon>Oceanimonas</taxon>
    </lineage>
</organism>
<dbReference type="InterPro" id="IPR005119">
    <property type="entry name" value="LysR_subst-bd"/>
</dbReference>
<dbReference type="PROSITE" id="PS50931">
    <property type="entry name" value="HTH_LYSR"/>
    <property type="match status" value="1"/>
</dbReference>
<dbReference type="InterPro" id="IPR000847">
    <property type="entry name" value="LysR_HTH_N"/>
</dbReference>
<dbReference type="InterPro" id="IPR036390">
    <property type="entry name" value="WH_DNA-bd_sf"/>
</dbReference>
<dbReference type="PANTHER" id="PTHR30346:SF0">
    <property type="entry name" value="HCA OPERON TRANSCRIPTIONAL ACTIVATOR HCAR"/>
    <property type="match status" value="1"/>
</dbReference>
<keyword evidence="4" id="KW-0804">Transcription</keyword>
<comment type="similarity">
    <text evidence="1">Belongs to the LysR transcriptional regulatory family.</text>
</comment>
<evidence type="ECO:0000313" key="7">
    <source>
        <dbReference type="Proteomes" id="UP000242757"/>
    </source>
</evidence>
<proteinExistence type="inferred from homology"/>
<name>A0A233RD37_9GAMM</name>
<dbReference type="Gene3D" id="1.10.10.10">
    <property type="entry name" value="Winged helix-like DNA-binding domain superfamily/Winged helix DNA-binding domain"/>
    <property type="match status" value="1"/>
</dbReference>